<proteinExistence type="predicted"/>
<gene>
    <name evidence="1" type="ORF">R1flu_007344</name>
</gene>
<dbReference type="Proteomes" id="UP001605036">
    <property type="component" value="Unassembled WGS sequence"/>
</dbReference>
<organism evidence="1 2">
    <name type="scientific">Riccia fluitans</name>
    <dbReference type="NCBI Taxonomy" id="41844"/>
    <lineage>
        <taxon>Eukaryota</taxon>
        <taxon>Viridiplantae</taxon>
        <taxon>Streptophyta</taxon>
        <taxon>Embryophyta</taxon>
        <taxon>Marchantiophyta</taxon>
        <taxon>Marchantiopsida</taxon>
        <taxon>Marchantiidae</taxon>
        <taxon>Marchantiales</taxon>
        <taxon>Ricciaceae</taxon>
        <taxon>Riccia</taxon>
    </lineage>
</organism>
<dbReference type="EMBL" id="JBHFFA010000003">
    <property type="protein sequence ID" value="KAL2635865.1"/>
    <property type="molecule type" value="Genomic_DNA"/>
</dbReference>
<evidence type="ECO:0000313" key="1">
    <source>
        <dbReference type="EMBL" id="KAL2635865.1"/>
    </source>
</evidence>
<keyword evidence="2" id="KW-1185">Reference proteome</keyword>
<evidence type="ECO:0000313" key="2">
    <source>
        <dbReference type="Proteomes" id="UP001605036"/>
    </source>
</evidence>
<comment type="caution">
    <text evidence="1">The sequence shown here is derived from an EMBL/GenBank/DDBJ whole genome shotgun (WGS) entry which is preliminary data.</text>
</comment>
<reference evidence="1 2" key="1">
    <citation type="submission" date="2024-09" db="EMBL/GenBank/DDBJ databases">
        <title>Chromosome-scale assembly of Riccia fluitans.</title>
        <authorList>
            <person name="Paukszto L."/>
            <person name="Sawicki J."/>
            <person name="Karawczyk K."/>
            <person name="Piernik-Szablinska J."/>
            <person name="Szczecinska M."/>
            <person name="Mazdziarz M."/>
        </authorList>
    </citation>
    <scope>NUCLEOTIDE SEQUENCE [LARGE SCALE GENOMIC DNA]</scope>
    <source>
        <strain evidence="1">Rf_01</strain>
        <tissue evidence="1">Aerial parts of the thallus</tissue>
    </source>
</reference>
<sequence>MVEAIAYQGDLLELQKAAFAIWKVEYEEHLATLSKLSAAMKIEEEKLLLEGAYDDPLIHIQKLARVKELRKLKEFKALPYAYDGQLLELQDQILRRWKNSAEYKALLSKKQKRLPLPGIQRDLLWWEWIPISAEYKGKKSDKNVPQTMEEPGIAGFQSVEYKVESGKKKSQKWDNQTKEPYKSLEYNKILADKAKIVIN</sequence>
<name>A0ABD1YYU9_9MARC</name>
<protein>
    <submittedName>
        <fullName evidence="1">Uncharacterized protein</fullName>
    </submittedName>
</protein>
<accession>A0ABD1YYU9</accession>
<dbReference type="AlphaFoldDB" id="A0ABD1YYU9"/>